<accession>A0A437M0F5</accession>
<dbReference type="Proteomes" id="UP000282971">
    <property type="component" value="Unassembled WGS sequence"/>
</dbReference>
<evidence type="ECO:0000313" key="2">
    <source>
        <dbReference type="EMBL" id="RVT91102.1"/>
    </source>
</evidence>
<keyword evidence="1" id="KW-1133">Transmembrane helix</keyword>
<feature type="transmembrane region" description="Helical" evidence="1">
    <location>
        <begin position="111"/>
        <end position="130"/>
    </location>
</feature>
<feature type="transmembrane region" description="Helical" evidence="1">
    <location>
        <begin position="44"/>
        <end position="65"/>
    </location>
</feature>
<evidence type="ECO:0000256" key="1">
    <source>
        <dbReference type="SAM" id="Phobius"/>
    </source>
</evidence>
<feature type="transmembrane region" description="Helical" evidence="1">
    <location>
        <begin position="137"/>
        <end position="153"/>
    </location>
</feature>
<feature type="transmembrane region" description="Helical" evidence="1">
    <location>
        <begin position="309"/>
        <end position="329"/>
    </location>
</feature>
<feature type="transmembrane region" description="Helical" evidence="1">
    <location>
        <begin position="165"/>
        <end position="193"/>
    </location>
</feature>
<keyword evidence="1" id="KW-0812">Transmembrane</keyword>
<dbReference type="OrthoDB" id="7876929at2"/>
<reference evidence="2 3" key="1">
    <citation type="submission" date="2019-01" db="EMBL/GenBank/DDBJ databases">
        <authorList>
            <person name="Chen W.-M."/>
        </authorList>
    </citation>
    <scope>NUCLEOTIDE SEQUENCE [LARGE SCALE GENOMIC DNA]</scope>
    <source>
        <strain evidence="2 3">CCP-7</strain>
    </source>
</reference>
<protein>
    <recommendedName>
        <fullName evidence="4">Glycosyltransferase RgtA/B/C/D-like domain-containing protein</fullName>
    </recommendedName>
</protein>
<feature type="transmembrane region" description="Helical" evidence="1">
    <location>
        <begin position="12"/>
        <end position="32"/>
    </location>
</feature>
<organism evidence="2 3">
    <name type="scientific">Sphingomonas crocodyli</name>
    <dbReference type="NCBI Taxonomy" id="1979270"/>
    <lineage>
        <taxon>Bacteria</taxon>
        <taxon>Pseudomonadati</taxon>
        <taxon>Pseudomonadota</taxon>
        <taxon>Alphaproteobacteria</taxon>
        <taxon>Sphingomonadales</taxon>
        <taxon>Sphingomonadaceae</taxon>
        <taxon>Sphingomonas</taxon>
    </lineage>
</organism>
<sequence length="534" mass="57220">MTSTATGRPAAALVVRGVISLAVALIFAILLWRAVQRPLWIDELMAMINYPIGSLSGLFAPLPYYSQAAPPLFNLICSAIAALAPAMARLVLAVAIFGGLAALAWVAFRRWWAPVVVIAYPIAIPSLLAYATELKYYGTETLGIAAITAWFVMRDPAKPLRWRDVVVLIVGMACGISTVILSALALGLAGLLSLRERRRIGLSELAMAVVFGAVLIGYYLAIRFGTSIQIHNYPGSYGGKGAVAGARGFLHAIDGLLTSRGTLLALAAAVIAWFGDARSRRLLLLAACALVVLLGLAATNLYPASEPRHVAWINGIVLFLVLNAVATLIARGQTPATLGVAALMALIAASTLPSAIQRIRDPDAGTRAASDRVIAWLATQPPSPVGMWLGTQAAVQYYRGFVPTIGRHRYFGAVDQSSVLVPDTLMAKSFLAQPYDVIANTIEARRTRPGGYANRVVYRLVGDYRGAARSMLSEAPRGRPFYIATIHADLEAKDPRNLRRRDGLLNALAERHCRYDPVLTARSAFVLRVSCPAA</sequence>
<keyword evidence="3" id="KW-1185">Reference proteome</keyword>
<proteinExistence type="predicted"/>
<feature type="transmembrane region" description="Helical" evidence="1">
    <location>
        <begin position="72"/>
        <end position="105"/>
    </location>
</feature>
<gene>
    <name evidence="2" type="ORF">EOD43_16400</name>
</gene>
<feature type="transmembrane region" description="Helical" evidence="1">
    <location>
        <begin position="282"/>
        <end position="303"/>
    </location>
</feature>
<dbReference type="AlphaFoldDB" id="A0A437M0F5"/>
<evidence type="ECO:0008006" key="4">
    <source>
        <dbReference type="Google" id="ProtNLM"/>
    </source>
</evidence>
<evidence type="ECO:0000313" key="3">
    <source>
        <dbReference type="Proteomes" id="UP000282971"/>
    </source>
</evidence>
<feature type="transmembrane region" description="Helical" evidence="1">
    <location>
        <begin position="336"/>
        <end position="356"/>
    </location>
</feature>
<keyword evidence="1" id="KW-0472">Membrane</keyword>
<dbReference type="RefSeq" id="WP_127745115.1">
    <property type="nucleotide sequence ID" value="NZ_SACN01000002.1"/>
</dbReference>
<comment type="caution">
    <text evidence="2">The sequence shown here is derived from an EMBL/GenBank/DDBJ whole genome shotgun (WGS) entry which is preliminary data.</text>
</comment>
<name>A0A437M0F5_9SPHN</name>
<feature type="transmembrane region" description="Helical" evidence="1">
    <location>
        <begin position="257"/>
        <end position="275"/>
    </location>
</feature>
<feature type="transmembrane region" description="Helical" evidence="1">
    <location>
        <begin position="205"/>
        <end position="222"/>
    </location>
</feature>
<dbReference type="EMBL" id="SACN01000002">
    <property type="protein sequence ID" value="RVT91102.1"/>
    <property type="molecule type" value="Genomic_DNA"/>
</dbReference>